<dbReference type="EMBL" id="PYAT01000001">
    <property type="protein sequence ID" value="PSL42115.1"/>
    <property type="molecule type" value="Genomic_DNA"/>
</dbReference>
<dbReference type="AlphaFoldDB" id="A0A2P8H7A1"/>
<protein>
    <submittedName>
        <fullName evidence="2">Uncharacterized protein</fullName>
    </submittedName>
</protein>
<feature type="region of interest" description="Disordered" evidence="1">
    <location>
        <begin position="85"/>
        <end position="110"/>
    </location>
</feature>
<comment type="caution">
    <text evidence="2">The sequence shown here is derived from an EMBL/GenBank/DDBJ whole genome shotgun (WGS) entry which is preliminary data.</text>
</comment>
<name>A0A2P8H7A1_9BACL</name>
<sequence>MKRFPTVGEAKKEIESLQSFIMLAEAYPEETIEQQIIKLYAYTGSIKEVVSEINIERTKQQLELIDNTFVSEVIQSKPADPLHKLLRSNYMSKTKHNRKKNPDKGQRMYI</sequence>
<evidence type="ECO:0000313" key="3">
    <source>
        <dbReference type="Proteomes" id="UP000242682"/>
    </source>
</evidence>
<dbReference type="RefSeq" id="WP_106531903.1">
    <property type="nucleotide sequence ID" value="NZ_PYAT01000001.1"/>
</dbReference>
<evidence type="ECO:0000313" key="2">
    <source>
        <dbReference type="EMBL" id="PSL42115.1"/>
    </source>
</evidence>
<gene>
    <name evidence="2" type="ORF">B0H99_101363</name>
</gene>
<evidence type="ECO:0000256" key="1">
    <source>
        <dbReference type="SAM" id="MobiDB-lite"/>
    </source>
</evidence>
<accession>A0A2P8H7A1</accession>
<dbReference type="Proteomes" id="UP000242682">
    <property type="component" value="Unassembled WGS sequence"/>
</dbReference>
<feature type="compositionally biased region" description="Basic and acidic residues" evidence="1">
    <location>
        <begin position="100"/>
        <end position="110"/>
    </location>
</feature>
<dbReference type="OrthoDB" id="2428825at2"/>
<organism evidence="2 3">
    <name type="scientific">Planomicrobium soli</name>
    <dbReference type="NCBI Taxonomy" id="1176648"/>
    <lineage>
        <taxon>Bacteria</taxon>
        <taxon>Bacillati</taxon>
        <taxon>Bacillota</taxon>
        <taxon>Bacilli</taxon>
        <taxon>Bacillales</taxon>
        <taxon>Caryophanaceae</taxon>
        <taxon>Planomicrobium</taxon>
    </lineage>
</organism>
<keyword evidence="3" id="KW-1185">Reference proteome</keyword>
<reference evidence="2 3" key="1">
    <citation type="submission" date="2018-03" db="EMBL/GenBank/DDBJ databases">
        <title>Genomic Encyclopedia of Type Strains, Phase III (KMG-III): the genomes of soil and plant-associated and newly described type strains.</title>
        <authorList>
            <person name="Whitman W."/>
        </authorList>
    </citation>
    <scope>NUCLEOTIDE SEQUENCE [LARGE SCALE GENOMIC DNA]</scope>
    <source>
        <strain evidence="2 3">CGMCC 1.12259</strain>
    </source>
</reference>
<proteinExistence type="predicted"/>